<comment type="caution">
    <text evidence="1">The sequence shown here is derived from an EMBL/GenBank/DDBJ whole genome shotgun (WGS) entry which is preliminary data.</text>
</comment>
<organism evidence="1 2">
    <name type="scientific">Pseudocohnilembus persalinus</name>
    <name type="common">Ciliate</name>
    <dbReference type="NCBI Taxonomy" id="266149"/>
    <lineage>
        <taxon>Eukaryota</taxon>
        <taxon>Sar</taxon>
        <taxon>Alveolata</taxon>
        <taxon>Ciliophora</taxon>
        <taxon>Intramacronucleata</taxon>
        <taxon>Oligohymenophorea</taxon>
        <taxon>Scuticociliatia</taxon>
        <taxon>Philasterida</taxon>
        <taxon>Pseudocohnilembidae</taxon>
        <taxon>Pseudocohnilembus</taxon>
    </lineage>
</organism>
<keyword evidence="2" id="KW-1185">Reference proteome</keyword>
<dbReference type="Proteomes" id="UP000054937">
    <property type="component" value="Unassembled WGS sequence"/>
</dbReference>
<dbReference type="OrthoDB" id="289416at2759"/>
<reference evidence="1 2" key="1">
    <citation type="journal article" date="2015" name="Sci. Rep.">
        <title>Genome of the facultative scuticociliatosis pathogen Pseudocohnilembus persalinus provides insight into its virulence through horizontal gene transfer.</title>
        <authorList>
            <person name="Xiong J."/>
            <person name="Wang G."/>
            <person name="Cheng J."/>
            <person name="Tian M."/>
            <person name="Pan X."/>
            <person name="Warren A."/>
            <person name="Jiang C."/>
            <person name="Yuan D."/>
            <person name="Miao W."/>
        </authorList>
    </citation>
    <scope>NUCLEOTIDE SEQUENCE [LARGE SCALE GENOMIC DNA]</scope>
    <source>
        <strain evidence="1">36N120E</strain>
    </source>
</reference>
<gene>
    <name evidence="1" type="ORF">PPERSA_06778</name>
</gene>
<dbReference type="InParanoid" id="A0A0V0QTA4"/>
<accession>A0A0V0QTA4</accession>
<proteinExistence type="predicted"/>
<protein>
    <submittedName>
        <fullName evidence="1">Uncharacterized protein</fullName>
    </submittedName>
</protein>
<evidence type="ECO:0000313" key="2">
    <source>
        <dbReference type="Proteomes" id="UP000054937"/>
    </source>
</evidence>
<sequence length="535" mass="63121">MDHAELGFKLINEESVIARQIQQRRLLQIEQNQNKQLLHMTGLGWYSFKLYKNNEVQTGRYFKKLYDLPLRLKSPSDPSKIMRQSVKIDFEVGTFNYDRNQIRSQRQHYDQILELTIRNRRQNQNPNQQLKDYHYKNGDNMLVNYDKDNLYEYPEELIPFFESNQSKINEQEFNTKNRNNGIDIYIDGMNGLPDNVTICKIEASVIDPNMNEWMDKQDILPNFNEGSNFNPILHDKIELRLRGNEQKENLEKLPCSTVLLRINKAPTTKNSGKVLSIYDDIPEDEWVKYGLWRPRPEFRPNVYNTSYCGPLTQVQNDLYIEKIKRKQISQNKALGLMMNQVNQITQEQGREWVESHLVHNKNTEYINLNYFAKYCPRLGFQVSVDSINKIQLDEQLFYVECIYLQPPDKNGYLLFLIKHADAQQINDQHQDFGFSILPIFLKGGYFNSGQFNLPIVMGKLNENIINGLQQQNPINFINMMIQEKQTYFHNVTSLLIRVRDYQREFKSIYPVSEFTSQLNSNFQMVANCLGSSEFT</sequence>
<evidence type="ECO:0000313" key="1">
    <source>
        <dbReference type="EMBL" id="KRX05144.1"/>
    </source>
</evidence>
<dbReference type="AlphaFoldDB" id="A0A0V0QTA4"/>
<name>A0A0V0QTA4_PSEPJ</name>
<dbReference type="EMBL" id="LDAU01000110">
    <property type="protein sequence ID" value="KRX05144.1"/>
    <property type="molecule type" value="Genomic_DNA"/>
</dbReference>